<proteinExistence type="predicted"/>
<dbReference type="SUPFAM" id="SSF56024">
    <property type="entry name" value="Phospholipase D/nuclease"/>
    <property type="match status" value="2"/>
</dbReference>
<feature type="domain" description="PLD phosphodiesterase" evidence="2">
    <location>
        <begin position="365"/>
        <end position="392"/>
    </location>
</feature>
<dbReference type="PANTHER" id="PTHR21248:SF12">
    <property type="entry name" value="CARDIOLIPIN SYNTHASE C"/>
    <property type="match status" value="1"/>
</dbReference>
<dbReference type="GO" id="GO:0032049">
    <property type="term" value="P:cardiolipin biosynthetic process"/>
    <property type="evidence" value="ECO:0007669"/>
    <property type="project" value="UniProtKB-ARBA"/>
</dbReference>
<name>A0A347WI88_9LACT</name>
<dbReference type="RefSeq" id="WP_118989719.1">
    <property type="nucleotide sequence ID" value="NZ_CP023434.1"/>
</dbReference>
<dbReference type="InterPro" id="IPR025202">
    <property type="entry name" value="PLD-like_dom"/>
</dbReference>
<gene>
    <name evidence="3" type="ORF">CL176_01495</name>
</gene>
<keyword evidence="4" id="KW-1185">Reference proteome</keyword>
<dbReference type="Proteomes" id="UP000263232">
    <property type="component" value="Chromosome"/>
</dbReference>
<dbReference type="InterPro" id="IPR001736">
    <property type="entry name" value="PLipase_D/transphosphatidylase"/>
</dbReference>
<dbReference type="SMART" id="SM00155">
    <property type="entry name" value="PLDc"/>
    <property type="match status" value="2"/>
</dbReference>
<feature type="transmembrane region" description="Helical" evidence="1">
    <location>
        <begin position="12"/>
        <end position="30"/>
    </location>
</feature>
<evidence type="ECO:0000313" key="4">
    <source>
        <dbReference type="Proteomes" id="UP000263232"/>
    </source>
</evidence>
<keyword evidence="1" id="KW-0472">Membrane</keyword>
<dbReference type="EMBL" id="CP023434">
    <property type="protein sequence ID" value="AXY24795.1"/>
    <property type="molecule type" value="Genomic_DNA"/>
</dbReference>
<reference evidence="3 4" key="1">
    <citation type="submission" date="2017-09" db="EMBL/GenBank/DDBJ databases">
        <title>Complete genome sequence of Oxytococcus suis strain ZY16052.</title>
        <authorList>
            <person name="Li F."/>
        </authorList>
    </citation>
    <scope>NUCLEOTIDE SEQUENCE [LARGE SCALE GENOMIC DNA]</scope>
    <source>
        <strain evidence="3 4">ZY16052</strain>
    </source>
</reference>
<dbReference type="PANTHER" id="PTHR21248">
    <property type="entry name" value="CARDIOLIPIN SYNTHASE"/>
    <property type="match status" value="1"/>
</dbReference>
<dbReference type="OrthoDB" id="9814092at2"/>
<dbReference type="Pfam" id="PF13091">
    <property type="entry name" value="PLDc_2"/>
    <property type="match status" value="2"/>
</dbReference>
<sequence>MSAILWKIIKSLILLYLIYVLVSGLLIFYVTSPKAAKPQAAEFQETSESIALIDDVEEAWQARVDLISQAKETLDISYYALHGGETVDEFLGLIIDAANRGVKVRFMLDSIAHGLWLKPSLYKAIAQHPNIDFAYYEPLNLLIPISWHHRLHDKIILVDNEIAMMGGRNIGDKYFTHQTKSTSIDRDVILFPGADGKHVLIQQISDYFNQLWTSPHNFVQGPEYTDSTLAQTSQFQLELAQEAKQSNPGDPSLKVWRERAVPIHRGYLISNPLKRGFNEPTVWSNMLYLMQQAEDNILVQSPYVIPSSQMRADLKFNHQEFADVDINLLSNSLASSNNILANSGYQNNRQAILEQGIHLYEFQPREAQLHTKAIVIDERISAVGTFNIDSRSTYLNTESMLVIDSPEFTAKLLDDLRTRYDDQIEAISPAGEDPSAPPFFKKFLVTILRPLATLFTPLL</sequence>
<accession>A0A347WI88</accession>
<dbReference type="CDD" id="cd09113">
    <property type="entry name" value="PLDc_ymdC_like_2"/>
    <property type="match status" value="1"/>
</dbReference>
<dbReference type="Gene3D" id="3.30.870.10">
    <property type="entry name" value="Endonuclease Chain A"/>
    <property type="match status" value="2"/>
</dbReference>
<evidence type="ECO:0000256" key="1">
    <source>
        <dbReference type="SAM" id="Phobius"/>
    </source>
</evidence>
<dbReference type="GO" id="GO:0030572">
    <property type="term" value="F:phosphatidyltransferase activity"/>
    <property type="evidence" value="ECO:0007669"/>
    <property type="project" value="UniProtKB-ARBA"/>
</dbReference>
<protein>
    <recommendedName>
        <fullName evidence="2">PLD phosphodiesterase domain-containing protein</fullName>
    </recommendedName>
</protein>
<organism evidence="3 4">
    <name type="scientific">Suicoccus acidiformans</name>
    <dbReference type="NCBI Taxonomy" id="2036206"/>
    <lineage>
        <taxon>Bacteria</taxon>
        <taxon>Bacillati</taxon>
        <taxon>Bacillota</taxon>
        <taxon>Bacilli</taxon>
        <taxon>Lactobacillales</taxon>
        <taxon>Aerococcaceae</taxon>
        <taxon>Suicoccus</taxon>
    </lineage>
</organism>
<feature type="domain" description="PLD phosphodiesterase" evidence="2">
    <location>
        <begin position="147"/>
        <end position="174"/>
    </location>
</feature>
<dbReference type="AlphaFoldDB" id="A0A347WI88"/>
<keyword evidence="1" id="KW-0812">Transmembrane</keyword>
<evidence type="ECO:0000259" key="2">
    <source>
        <dbReference type="PROSITE" id="PS50035"/>
    </source>
</evidence>
<keyword evidence="1" id="KW-1133">Transmembrane helix</keyword>
<dbReference type="PROSITE" id="PS50035">
    <property type="entry name" value="PLD"/>
    <property type="match status" value="2"/>
</dbReference>
<evidence type="ECO:0000313" key="3">
    <source>
        <dbReference type="EMBL" id="AXY24795.1"/>
    </source>
</evidence>
<dbReference type="KEGG" id="abae:CL176_01495"/>